<dbReference type="SUPFAM" id="SSF49599">
    <property type="entry name" value="TRAF domain-like"/>
    <property type="match status" value="1"/>
</dbReference>
<accession>A0A1E1XD89</accession>
<sequence>WRPLRFVRPLPQNRVCGACRIVRPKTALLPCGHTLCGCCYEHCAQEGLHICPLDGCECQEEDVDWRTFAVEDLLKREVKCWNEGAGCQHVTTASGIAAHFRCECEHHCVFCPKCSGAVVFGRVVTHMKSAICNPVTPLGSKYDGQSGEERELATLMSFSFTFQEQMDEVKELLGKIAGDIRTHGDRLNEVFHGINTLREAVSQEVVAETRPYDNSLMPSEHGTTAYKEEASETLTTVIDRFDSLSGSITRFEKTLKDELDYLVSRSQDKFSQIATAIDGVKAAADENIQNEIQDIKIILRHAELAVSHCVFFVKNVNALQCSAKKNGIAVYESEQTYLRGYCMSPGVAFINYNQSVKLEALVHLHKGRMDGAVQWPFERTIKLSVIHPNKGAERVFQVKTSRSCECYQRPAEASNSGVHIISESLNVTELVNEGYVEADQLRVKYELLP</sequence>
<keyword evidence="2" id="KW-0863">Zinc-finger</keyword>
<keyword evidence="1" id="KW-0479">Metal-binding</keyword>
<evidence type="ECO:0000259" key="4">
    <source>
        <dbReference type="Pfam" id="PF21355"/>
    </source>
</evidence>
<dbReference type="EMBL" id="GFAC01001971">
    <property type="protein sequence ID" value="JAT97217.1"/>
    <property type="molecule type" value="mRNA"/>
</dbReference>
<dbReference type="CDD" id="cd16449">
    <property type="entry name" value="RING-HC"/>
    <property type="match status" value="1"/>
</dbReference>
<keyword evidence="5" id="KW-0675">Receptor</keyword>
<keyword evidence="3" id="KW-0862">Zinc</keyword>
<evidence type="ECO:0000256" key="1">
    <source>
        <dbReference type="ARBA" id="ARBA00022723"/>
    </source>
</evidence>
<dbReference type="Pfam" id="PF21355">
    <property type="entry name" value="TRAF-mep_MATH"/>
    <property type="match status" value="1"/>
</dbReference>
<dbReference type="InterPro" id="IPR017907">
    <property type="entry name" value="Znf_RING_CS"/>
</dbReference>
<proteinExistence type="evidence at transcript level"/>
<dbReference type="InterPro" id="IPR008974">
    <property type="entry name" value="TRAF-like"/>
</dbReference>
<evidence type="ECO:0000256" key="3">
    <source>
        <dbReference type="ARBA" id="ARBA00022833"/>
    </source>
</evidence>
<dbReference type="Gene3D" id="3.30.40.10">
    <property type="entry name" value="Zinc/RING finger domain, C3HC4 (zinc finger)"/>
    <property type="match status" value="1"/>
</dbReference>
<dbReference type="GO" id="GO:0008270">
    <property type="term" value="F:zinc ion binding"/>
    <property type="evidence" value="ECO:0007669"/>
    <property type="project" value="UniProtKB-KW"/>
</dbReference>
<name>A0A1E1XD89_9ACAR</name>
<dbReference type="InterPro" id="IPR013083">
    <property type="entry name" value="Znf_RING/FYVE/PHD"/>
</dbReference>
<feature type="non-terminal residue" evidence="5">
    <location>
        <position position="1"/>
    </location>
</feature>
<reference evidence="5" key="1">
    <citation type="journal article" date="2017" name="Front. Cell. Infect. Microbiol.">
        <title>The Distinct Transcriptional Response of the Midgut of Amblyomma sculptum and Amblyomma aureolatum Ticks to Rickettsia rickettsii Correlates to Their Differences in Susceptibility to Infection.</title>
        <authorList>
            <person name="Martins L.A."/>
            <person name="Galletti M.F.B.M."/>
            <person name="Ribeiro J.M."/>
            <person name="Fujita A."/>
            <person name="Costa F.B."/>
            <person name="Labruna M.B."/>
            <person name="Daffre S."/>
            <person name="Fogaca A.C."/>
        </authorList>
    </citation>
    <scope>NUCLEOTIDE SEQUENCE</scope>
</reference>
<evidence type="ECO:0000256" key="2">
    <source>
        <dbReference type="ARBA" id="ARBA00022771"/>
    </source>
</evidence>
<dbReference type="InterPro" id="IPR049342">
    <property type="entry name" value="TRAF1-6_MATH_dom"/>
</dbReference>
<organism evidence="5">
    <name type="scientific">Amblyomma aureolatum</name>
    <dbReference type="NCBI Taxonomy" id="187763"/>
    <lineage>
        <taxon>Eukaryota</taxon>
        <taxon>Metazoa</taxon>
        <taxon>Ecdysozoa</taxon>
        <taxon>Arthropoda</taxon>
        <taxon>Chelicerata</taxon>
        <taxon>Arachnida</taxon>
        <taxon>Acari</taxon>
        <taxon>Parasitiformes</taxon>
        <taxon>Ixodida</taxon>
        <taxon>Ixodoidea</taxon>
        <taxon>Ixodidae</taxon>
        <taxon>Amblyomminae</taxon>
        <taxon>Amblyomma</taxon>
    </lineage>
</organism>
<protein>
    <submittedName>
        <fullName evidence="5">Putative tumor necrosis factor receptor-associated factor</fullName>
    </submittedName>
</protein>
<feature type="domain" description="TRAF1-6 MATH" evidence="4">
    <location>
        <begin position="339"/>
        <end position="444"/>
    </location>
</feature>
<dbReference type="PROSITE" id="PS00518">
    <property type="entry name" value="ZF_RING_1"/>
    <property type="match status" value="1"/>
</dbReference>
<evidence type="ECO:0000313" key="5">
    <source>
        <dbReference type="EMBL" id="JAT97217.1"/>
    </source>
</evidence>
<dbReference type="AlphaFoldDB" id="A0A1E1XD89"/>
<dbReference type="Gene3D" id="2.60.210.10">
    <property type="entry name" value="Apoptosis, Tumor Necrosis Factor Receptor Associated Protein 2, Chain A"/>
    <property type="match status" value="1"/>
</dbReference>